<gene>
    <name evidence="13 17" type="primary">addA</name>
    <name evidence="17" type="ORF">CNLFYP112_02197</name>
</gene>
<evidence type="ECO:0000259" key="16">
    <source>
        <dbReference type="PROSITE" id="PS51217"/>
    </source>
</evidence>
<evidence type="ECO:0000256" key="10">
    <source>
        <dbReference type="ARBA" id="ARBA00023235"/>
    </source>
</evidence>
<evidence type="ECO:0000256" key="2">
    <source>
        <dbReference type="ARBA" id="ARBA00022741"/>
    </source>
</evidence>
<accession>A0A6N2UMA1</accession>
<dbReference type="Gene3D" id="1.10.274.50">
    <property type="match status" value="1"/>
</dbReference>
<dbReference type="InterPro" id="IPR038726">
    <property type="entry name" value="PDDEXK_AddAB-type"/>
</dbReference>
<organism evidence="17">
    <name type="scientific">[Clostridium] nexile</name>
    <dbReference type="NCBI Taxonomy" id="29361"/>
    <lineage>
        <taxon>Bacteria</taxon>
        <taxon>Bacillati</taxon>
        <taxon>Bacillota</taxon>
        <taxon>Clostridia</taxon>
        <taxon>Lachnospirales</taxon>
        <taxon>Lachnospiraceae</taxon>
        <taxon>Tyzzerella</taxon>
    </lineage>
</organism>
<dbReference type="GO" id="GO:0033202">
    <property type="term" value="C:DNA helicase complex"/>
    <property type="evidence" value="ECO:0007669"/>
    <property type="project" value="TreeGrafter"/>
</dbReference>
<dbReference type="EMBL" id="CACRTG010000021">
    <property type="protein sequence ID" value="VYT19424.1"/>
    <property type="molecule type" value="Genomic_DNA"/>
</dbReference>
<dbReference type="GO" id="GO:0005524">
    <property type="term" value="F:ATP binding"/>
    <property type="evidence" value="ECO:0007669"/>
    <property type="project" value="UniProtKB-UniRule"/>
</dbReference>
<name>A0A6N2UMA1_9FIRM</name>
<dbReference type="GO" id="GO:0003690">
    <property type="term" value="F:double-stranded DNA binding"/>
    <property type="evidence" value="ECO:0007669"/>
    <property type="project" value="UniProtKB-UniRule"/>
</dbReference>
<dbReference type="NCBIfam" id="TIGR02785">
    <property type="entry name" value="addA_Gpos"/>
    <property type="match status" value="1"/>
</dbReference>
<dbReference type="GO" id="GO:0000724">
    <property type="term" value="P:double-strand break repair via homologous recombination"/>
    <property type="evidence" value="ECO:0007669"/>
    <property type="project" value="UniProtKB-UniRule"/>
</dbReference>
<dbReference type="GO" id="GO:0005829">
    <property type="term" value="C:cytosol"/>
    <property type="evidence" value="ECO:0007669"/>
    <property type="project" value="TreeGrafter"/>
</dbReference>
<dbReference type="PANTHER" id="PTHR11070">
    <property type="entry name" value="UVRD / RECB / PCRA DNA HELICASE FAMILY MEMBER"/>
    <property type="match status" value="1"/>
</dbReference>
<keyword evidence="3 13" id="KW-0227">DNA damage</keyword>
<evidence type="ECO:0000256" key="13">
    <source>
        <dbReference type="HAMAP-Rule" id="MF_01451"/>
    </source>
</evidence>
<dbReference type="EC" id="5.6.2.4" evidence="13"/>
<dbReference type="GO" id="GO:0043138">
    <property type="term" value="F:3'-5' DNA helicase activity"/>
    <property type="evidence" value="ECO:0007669"/>
    <property type="project" value="UniProtKB-UniRule"/>
</dbReference>
<keyword evidence="9 13" id="KW-0234">DNA repair</keyword>
<keyword evidence="2 13" id="KW-0547">Nucleotide-binding</keyword>
<dbReference type="Pfam" id="PF13361">
    <property type="entry name" value="UvrD_C"/>
    <property type="match status" value="1"/>
</dbReference>
<keyword evidence="5 13" id="KW-0347">Helicase</keyword>
<dbReference type="InterPro" id="IPR011604">
    <property type="entry name" value="PDDEXK-like_dom_sf"/>
</dbReference>
<dbReference type="PROSITE" id="PS51217">
    <property type="entry name" value="UVRD_HELICASE_CTER"/>
    <property type="match status" value="1"/>
</dbReference>
<keyword evidence="8 13" id="KW-0238">DNA-binding</keyword>
<feature type="binding site" evidence="14">
    <location>
        <begin position="24"/>
        <end position="31"/>
    </location>
    <ligand>
        <name>ATP</name>
        <dbReference type="ChEBI" id="CHEBI:30616"/>
    </ligand>
</feature>
<evidence type="ECO:0000256" key="11">
    <source>
        <dbReference type="ARBA" id="ARBA00034617"/>
    </source>
</evidence>
<dbReference type="AlphaFoldDB" id="A0A6N2UMA1"/>
<feature type="domain" description="UvrD-like helicase C-terminal" evidence="16">
    <location>
        <begin position="499"/>
        <end position="787"/>
    </location>
</feature>
<comment type="catalytic activity">
    <reaction evidence="11 13">
        <text>Couples ATP hydrolysis with the unwinding of duplex DNA by translocating in the 3'-5' direction.</text>
        <dbReference type="EC" id="5.6.2.4"/>
    </reaction>
</comment>
<dbReference type="SUPFAM" id="SSF52540">
    <property type="entry name" value="P-loop containing nucleoside triphosphate hydrolases"/>
    <property type="match status" value="1"/>
</dbReference>
<dbReference type="FunFam" id="3.40.50.300:FF:001236">
    <property type="entry name" value="ATP-dependent helicase/nuclease subunit A"/>
    <property type="match status" value="1"/>
</dbReference>
<dbReference type="InterPro" id="IPR000212">
    <property type="entry name" value="DNA_helicase_UvrD/REP"/>
</dbReference>
<keyword evidence="1 13" id="KW-0540">Nuclease</keyword>
<dbReference type="InterPro" id="IPR011335">
    <property type="entry name" value="Restrct_endonuc-II-like"/>
</dbReference>
<evidence type="ECO:0000256" key="3">
    <source>
        <dbReference type="ARBA" id="ARBA00022763"/>
    </source>
</evidence>
<dbReference type="InterPro" id="IPR027417">
    <property type="entry name" value="P-loop_NTPase"/>
</dbReference>
<evidence type="ECO:0000256" key="6">
    <source>
        <dbReference type="ARBA" id="ARBA00022839"/>
    </source>
</evidence>
<evidence type="ECO:0000256" key="8">
    <source>
        <dbReference type="ARBA" id="ARBA00023125"/>
    </source>
</evidence>
<evidence type="ECO:0000259" key="15">
    <source>
        <dbReference type="PROSITE" id="PS51198"/>
    </source>
</evidence>
<comment type="similarity">
    <text evidence="13">Belongs to the helicase family. AddA subfamily.</text>
</comment>
<evidence type="ECO:0000256" key="4">
    <source>
        <dbReference type="ARBA" id="ARBA00022801"/>
    </source>
</evidence>
<dbReference type="GO" id="GO:0008408">
    <property type="term" value="F:3'-5' exonuclease activity"/>
    <property type="evidence" value="ECO:0007669"/>
    <property type="project" value="UniProtKB-UniRule"/>
</dbReference>
<evidence type="ECO:0000256" key="7">
    <source>
        <dbReference type="ARBA" id="ARBA00022840"/>
    </source>
</evidence>
<dbReference type="InterPro" id="IPR014016">
    <property type="entry name" value="UvrD-like_ATP-bd"/>
</dbReference>
<comment type="subunit">
    <text evidence="13">Heterodimer of AddA and AddB/RexB.</text>
</comment>
<keyword evidence="6 13" id="KW-0269">Exonuclease</keyword>
<dbReference type="Pfam" id="PF12705">
    <property type="entry name" value="PDDEXK_1"/>
    <property type="match status" value="1"/>
</dbReference>
<comment type="cofactor">
    <cofactor evidence="13">
        <name>Mg(2+)</name>
        <dbReference type="ChEBI" id="CHEBI:18420"/>
    </cofactor>
</comment>
<evidence type="ECO:0000256" key="14">
    <source>
        <dbReference type="PROSITE-ProRule" id="PRU00560"/>
    </source>
</evidence>
<evidence type="ECO:0000256" key="5">
    <source>
        <dbReference type="ARBA" id="ARBA00022806"/>
    </source>
</evidence>
<reference evidence="17" key="1">
    <citation type="submission" date="2019-11" db="EMBL/GenBank/DDBJ databases">
        <authorList>
            <person name="Feng L."/>
        </authorList>
    </citation>
    <scope>NUCLEOTIDE SEQUENCE</scope>
    <source>
        <strain evidence="17">CnexileLFYP112</strain>
    </source>
</reference>
<dbReference type="SUPFAM" id="SSF52980">
    <property type="entry name" value="Restriction endonuclease-like"/>
    <property type="match status" value="1"/>
</dbReference>
<proteinExistence type="inferred from homology"/>
<dbReference type="Gene3D" id="3.90.320.10">
    <property type="match status" value="1"/>
</dbReference>
<evidence type="ECO:0000256" key="9">
    <source>
        <dbReference type="ARBA" id="ARBA00023204"/>
    </source>
</evidence>
<dbReference type="InterPro" id="IPR014017">
    <property type="entry name" value="DNA_helicase_UvrD-like_C"/>
</dbReference>
<comment type="catalytic activity">
    <reaction evidence="12 13">
        <text>ATP + H2O = ADP + phosphate + H(+)</text>
        <dbReference type="Rhea" id="RHEA:13065"/>
        <dbReference type="ChEBI" id="CHEBI:15377"/>
        <dbReference type="ChEBI" id="CHEBI:15378"/>
        <dbReference type="ChEBI" id="CHEBI:30616"/>
        <dbReference type="ChEBI" id="CHEBI:43474"/>
        <dbReference type="ChEBI" id="CHEBI:456216"/>
        <dbReference type="EC" id="5.6.2.4"/>
    </reaction>
</comment>
<evidence type="ECO:0000256" key="1">
    <source>
        <dbReference type="ARBA" id="ARBA00022722"/>
    </source>
</evidence>
<dbReference type="PROSITE" id="PS51198">
    <property type="entry name" value="UVRD_HELICASE_ATP_BIND"/>
    <property type="match status" value="1"/>
</dbReference>
<keyword evidence="10 13" id="KW-0413">Isomerase</keyword>
<keyword evidence="7 13" id="KW-0067">ATP-binding</keyword>
<dbReference type="HAMAP" id="MF_01451">
    <property type="entry name" value="AddA"/>
    <property type="match status" value="1"/>
</dbReference>
<dbReference type="EC" id="3.1.-.-" evidence="13"/>
<feature type="domain" description="UvrD-like helicase ATP-binding" evidence="15">
    <location>
        <begin position="3"/>
        <end position="472"/>
    </location>
</feature>
<dbReference type="PANTHER" id="PTHR11070:SF48">
    <property type="entry name" value="ATP-DEPENDENT HELICASE_NUCLEASE SUBUNIT A"/>
    <property type="match status" value="1"/>
</dbReference>
<comment type="function">
    <text evidence="13">The heterodimer acts as both an ATP-dependent DNA helicase and an ATP-dependent, dual-direction single-stranded exonuclease. Recognizes the chi site generating a DNA molecule suitable for the initiation of homologous recombination. The AddA nuclease domain is required for chi fragment generation; this subunit has the helicase and 3' -&gt; 5' nuclease activities.</text>
</comment>
<keyword evidence="4 13" id="KW-0378">Hydrolase</keyword>
<dbReference type="Gene3D" id="3.40.50.300">
    <property type="entry name" value="P-loop containing nucleotide triphosphate hydrolases"/>
    <property type="match status" value="4"/>
</dbReference>
<protein>
    <recommendedName>
        <fullName evidence="13">ATP-dependent helicase/nuclease subunit A</fullName>
        <ecNumber evidence="13">3.1.-.-</ecNumber>
        <ecNumber evidence="13">5.6.2.4</ecNumber>
    </recommendedName>
    <alternativeName>
        <fullName evidence="13">ATP-dependent helicase/nuclease AddA</fullName>
    </alternativeName>
    <alternativeName>
        <fullName evidence="13">DNA 3'-5' helicase AddA</fullName>
    </alternativeName>
</protein>
<dbReference type="InterPro" id="IPR014152">
    <property type="entry name" value="AddA"/>
</dbReference>
<dbReference type="Pfam" id="PF00580">
    <property type="entry name" value="UvrD-helicase"/>
    <property type="match status" value="1"/>
</dbReference>
<evidence type="ECO:0000313" key="17">
    <source>
        <dbReference type="EMBL" id="VYT19424.1"/>
    </source>
</evidence>
<sequence length="1217" mass="140913">MGVTFTPEQKQVIDLRDRNILVSAAAGSGKTAVLVERIITRLTKDQNPIDVDQLLIVTYTEAAASEMKERIRTAIEKALEENPDNVHLQRQATLIHSAQVTTIHSFCLSVIRDYFHTIDLDPGFRIAEEGELKLLKHDVMEELLERYYEEGSQTFQEFVECFASGRDDKKLEELILQLYEFSRSYPNPGKWLQECVEQYEFDSLQAMTESEFVGHIMRNTRYYMKDLKETIVSGLQVCDCEDGPYMYRETLEADLQNIEKINSAEDFLEMSNLISKVKWARLATNRDKSVSEELAAYVKGVREEVKKTVASVVEQYFFDAPEELYQDMLSAKSNMEVLVQLVNDFADTFAEKKTGKNMIDFGDMEQFALRILTLEEGGKLVPSKAAKEYQERFAEVMIDEYQDSNLIQEAILTSVSKVSKGSYNIFMVGDVKQSIYRFRLSRPELFMEKFNTYSLEESDKQRIDLHKNFRSRREVLDSTNFIFEQVMTKGLGGIAYDDKAALYVGAAYEEQAGNETEVILVDTDFEDEDDQKMEETNRELEARAVARRIKELVGHHMVLDKETGEYRTARYSDIVILTRSLKGWTDVFTNILNREGIPAYSGSKEGYFETREIRTILDYLRILDNPRQDIPFAAVLTSCFGKLTSEELANIQCEGEGKTFYERTLFYLENGSDENLKERITDLLRKYERFRRKVPYTAIHALLWDIIEETGYGDYVASLPSGEQRKANLEMLVEKAVSFESTSYKGLFHFIRYIEQLHKYDVDYGEASVLDEQADTVRLMSIHKSKGLEFPIVFVSGMSKRFNTQDIKGSIVIHPEFGVGIDAVDVERRTKAPTLLKRMIQREVLMENAGEELRVLYVALTRAKEKLIMTGTISNLEQKIRSYEGLRSHEETELTFSRLTKANSYFDWVLPALYRHASFAPILETYNIGAPFMNPLYDRDVPIRVYKMGIGEIVAGEVAEELSGQYTKELLHNWDDTRTYDEQMKEQLEIQFGYQYPYERERKLKQKMTVSELKKRAYLEEEAGELVFDEADVVPLLPKFLQEEEELTGASRGSAYHRLLELLDFSKKYDEVTLKELIEEQKRSGKLSEEMCTSIREKDILRFLNTPVGERMHRAAVRGTLWAEQPFVLGIDADELYKGESLEETVLVQGIIDVWFEEDGELVVLDYKTDRVFKEEILREKYHTQLDYYARALEQLTGKCVKEKIIYSFTMQKEIEV</sequence>
<evidence type="ECO:0000256" key="12">
    <source>
        <dbReference type="ARBA" id="ARBA00048988"/>
    </source>
</evidence>